<keyword evidence="2" id="KW-1185">Reference proteome</keyword>
<accession>A0ABX2RS61</accession>
<organism evidence="1 2">
    <name type="scientific">Micromonospora purpureochromogenes</name>
    <dbReference type="NCBI Taxonomy" id="47872"/>
    <lineage>
        <taxon>Bacteria</taxon>
        <taxon>Bacillati</taxon>
        <taxon>Actinomycetota</taxon>
        <taxon>Actinomycetes</taxon>
        <taxon>Micromonosporales</taxon>
        <taxon>Micromonosporaceae</taxon>
        <taxon>Micromonospora</taxon>
    </lineage>
</organism>
<evidence type="ECO:0000313" key="1">
    <source>
        <dbReference type="EMBL" id="NYF59362.1"/>
    </source>
</evidence>
<proteinExistence type="predicted"/>
<sequence length="52" mass="5504">MINPHSNGARHTGRIGAGHAVWVALASQAGVITSRPDQLRAVLGDGWEMLEV</sequence>
<gene>
    <name evidence="1" type="ORF">HDA35_005193</name>
</gene>
<dbReference type="Proteomes" id="UP000631553">
    <property type="component" value="Unassembled WGS sequence"/>
</dbReference>
<dbReference type="EMBL" id="JACCCQ010000001">
    <property type="protein sequence ID" value="NYF59362.1"/>
    <property type="molecule type" value="Genomic_DNA"/>
</dbReference>
<name>A0ABX2RS61_9ACTN</name>
<reference evidence="1 2" key="1">
    <citation type="submission" date="2020-07" db="EMBL/GenBank/DDBJ databases">
        <title>Sequencing the genomes of 1000 actinobacteria strains.</title>
        <authorList>
            <person name="Klenk H.-P."/>
        </authorList>
    </citation>
    <scope>NUCLEOTIDE SEQUENCE [LARGE SCALE GENOMIC DNA]</scope>
    <source>
        <strain evidence="1 2">DSM 43814</strain>
    </source>
</reference>
<dbReference type="RefSeq" id="WP_179805062.1">
    <property type="nucleotide sequence ID" value="NZ_JACCCQ010000001.1"/>
</dbReference>
<protein>
    <submittedName>
        <fullName evidence="1">Uncharacterized protein</fullName>
    </submittedName>
</protein>
<comment type="caution">
    <text evidence="1">The sequence shown here is derived from an EMBL/GenBank/DDBJ whole genome shotgun (WGS) entry which is preliminary data.</text>
</comment>
<evidence type="ECO:0000313" key="2">
    <source>
        <dbReference type="Proteomes" id="UP000631553"/>
    </source>
</evidence>